<dbReference type="Gene3D" id="1.25.40.180">
    <property type="match status" value="1"/>
</dbReference>
<evidence type="ECO:0000256" key="1">
    <source>
        <dbReference type="SAM" id="MobiDB-lite"/>
    </source>
</evidence>
<evidence type="ECO:0000313" key="2">
    <source>
        <dbReference type="EMBL" id="KAF9523916.1"/>
    </source>
</evidence>
<dbReference type="Proteomes" id="UP000807306">
    <property type="component" value="Unassembled WGS sequence"/>
</dbReference>
<name>A0A9P6E768_9AGAR</name>
<dbReference type="SUPFAM" id="SSF48371">
    <property type="entry name" value="ARM repeat"/>
    <property type="match status" value="1"/>
</dbReference>
<dbReference type="InterPro" id="IPR016024">
    <property type="entry name" value="ARM-type_fold"/>
</dbReference>
<accession>A0A9P6E768</accession>
<dbReference type="EMBL" id="MU157908">
    <property type="protein sequence ID" value="KAF9523916.1"/>
    <property type="molecule type" value="Genomic_DNA"/>
</dbReference>
<keyword evidence="3" id="KW-1185">Reference proteome</keyword>
<reference evidence="2" key="1">
    <citation type="submission" date="2020-11" db="EMBL/GenBank/DDBJ databases">
        <authorList>
            <consortium name="DOE Joint Genome Institute"/>
            <person name="Ahrendt S."/>
            <person name="Riley R."/>
            <person name="Andreopoulos W."/>
            <person name="Labutti K."/>
            <person name="Pangilinan J."/>
            <person name="Ruiz-Duenas F.J."/>
            <person name="Barrasa J.M."/>
            <person name="Sanchez-Garcia M."/>
            <person name="Camarero S."/>
            <person name="Miyauchi S."/>
            <person name="Serrano A."/>
            <person name="Linde D."/>
            <person name="Babiker R."/>
            <person name="Drula E."/>
            <person name="Ayuso-Fernandez I."/>
            <person name="Pacheco R."/>
            <person name="Padilla G."/>
            <person name="Ferreira P."/>
            <person name="Barriuso J."/>
            <person name="Kellner H."/>
            <person name="Castanera R."/>
            <person name="Alfaro M."/>
            <person name="Ramirez L."/>
            <person name="Pisabarro A.G."/>
            <person name="Kuo A."/>
            <person name="Tritt A."/>
            <person name="Lipzen A."/>
            <person name="He G."/>
            <person name="Yan M."/>
            <person name="Ng V."/>
            <person name="Cullen D."/>
            <person name="Martin F."/>
            <person name="Rosso M.-N."/>
            <person name="Henrissat B."/>
            <person name="Hibbett D."/>
            <person name="Martinez A.T."/>
            <person name="Grigoriev I.V."/>
        </authorList>
    </citation>
    <scope>NUCLEOTIDE SEQUENCE</scope>
    <source>
        <strain evidence="2">CBS 506.95</strain>
    </source>
</reference>
<sequence length="429" mass="49338">MTSHTNSKPLKLDQDGRNKNISEQGPEVQSKRLTEPQDGANSTPNETQDGLQIDASAQKQRKMPVEMSYFIDHCLNLLQVIPTLLEFTQYTTQIVSIINQFAKYQSTETVHQLTTQIFEKAMEDSDWLELYTKLNWEMIEGISSLIKQQDEPWVVGDALFHRLVEHEFHEALENYCKQSEDLDVESQLPLVRGPRFSDLRRGMMLTEMLMRQCTTAVVSKALATEHLDPRKLESAWTLFLIARSQFDIPKAQRHLETYFLIMKSLTKNLAWRCSGESIQIQPQASSLNSIGKMSASTKVQSTQKNRVDFRSHHTDARAWKDSTQAFFETKYINDNCFAKVPQEKRGSVVQYLTLHALLREEDADTWLLAALFAYAKLNGSCTPENFEIGFSEVARWVFGEKYIARFELAVHGAGLGENERERIFKLVRR</sequence>
<organism evidence="2 3">
    <name type="scientific">Crepidotus variabilis</name>
    <dbReference type="NCBI Taxonomy" id="179855"/>
    <lineage>
        <taxon>Eukaryota</taxon>
        <taxon>Fungi</taxon>
        <taxon>Dikarya</taxon>
        <taxon>Basidiomycota</taxon>
        <taxon>Agaricomycotina</taxon>
        <taxon>Agaricomycetes</taxon>
        <taxon>Agaricomycetidae</taxon>
        <taxon>Agaricales</taxon>
        <taxon>Agaricineae</taxon>
        <taxon>Crepidotaceae</taxon>
        <taxon>Crepidotus</taxon>
    </lineage>
</organism>
<feature type="compositionally biased region" description="Basic and acidic residues" evidence="1">
    <location>
        <begin position="10"/>
        <end position="20"/>
    </location>
</feature>
<dbReference type="OrthoDB" id="514777at2759"/>
<dbReference type="AlphaFoldDB" id="A0A9P6E768"/>
<evidence type="ECO:0000313" key="3">
    <source>
        <dbReference type="Proteomes" id="UP000807306"/>
    </source>
</evidence>
<protein>
    <submittedName>
        <fullName evidence="2">Uncharacterized protein</fullName>
    </submittedName>
</protein>
<gene>
    <name evidence="2" type="ORF">CPB83DRAFT_862127</name>
</gene>
<comment type="caution">
    <text evidence="2">The sequence shown here is derived from an EMBL/GenBank/DDBJ whole genome shotgun (WGS) entry which is preliminary data.</text>
</comment>
<feature type="region of interest" description="Disordered" evidence="1">
    <location>
        <begin position="1"/>
        <end position="51"/>
    </location>
</feature>
<feature type="compositionally biased region" description="Polar residues" evidence="1">
    <location>
        <begin position="39"/>
        <end position="51"/>
    </location>
</feature>
<proteinExistence type="predicted"/>